<proteinExistence type="inferred from homology"/>
<evidence type="ECO:0000313" key="5">
    <source>
        <dbReference type="Proteomes" id="UP000887581"/>
    </source>
</evidence>
<dbReference type="AlphaFoldDB" id="A0A915PY13"/>
<dbReference type="GO" id="GO:0043565">
    <property type="term" value="F:sequence-specific DNA binding"/>
    <property type="evidence" value="ECO:0007669"/>
    <property type="project" value="TreeGrafter"/>
</dbReference>
<evidence type="ECO:0000259" key="4">
    <source>
        <dbReference type="PROSITE" id="PS51184"/>
    </source>
</evidence>
<dbReference type="SMART" id="SM00558">
    <property type="entry name" value="JmjC"/>
    <property type="match status" value="1"/>
</dbReference>
<accession>A0A915PY13</accession>
<dbReference type="GO" id="GO:0016706">
    <property type="term" value="F:2-oxoglutarate-dependent dioxygenase activity"/>
    <property type="evidence" value="ECO:0007669"/>
    <property type="project" value="TreeGrafter"/>
</dbReference>
<dbReference type="InterPro" id="IPR050910">
    <property type="entry name" value="JMJD6_ArgDemeth/LysHydrox"/>
</dbReference>
<dbReference type="GO" id="GO:0005634">
    <property type="term" value="C:nucleus"/>
    <property type="evidence" value="ECO:0007669"/>
    <property type="project" value="TreeGrafter"/>
</dbReference>
<evidence type="ECO:0000313" key="6">
    <source>
        <dbReference type="WBParaSite" id="sdigi.contig570.g9048.t1"/>
    </source>
</evidence>
<evidence type="ECO:0000256" key="1">
    <source>
        <dbReference type="ARBA" id="ARBA00038068"/>
    </source>
</evidence>
<sequence>MLQPNGNADKRHMEIPLVGGNIGKTTNNDGKCQKIRLKDYIEMMQKDNRSNVIGYAKDWHFQQDSGTSYDMYGLPSVLRFDWINNEVWSGGEHDQIGDYRFVYLGVKDTWTPFHMDVMSSYSWSANICGRKLWYFVPPGNEEYFRINRHTFLEDIRTAQSKWSDANVTSFIQEEGEIVFVPSNWYHQVHNLEDAVSINHNVINAGNVELLIELIIGCLLDVDRELADCRSYFSVMEYNAQCEKILAADIRLNLAQVSSLLELIIDDRTNDTDECWVCSKHWSLAECKKDTNCLEFMRSVIHGNCTCRLGVGEICDSCLHFMKKYEISVAAECLARIRHIKEERN</sequence>
<feature type="domain" description="JmjC" evidence="4">
    <location>
        <begin position="63"/>
        <end position="218"/>
    </location>
</feature>
<dbReference type="WBParaSite" id="sdigi.contig570.g9048.t1">
    <property type="protein sequence ID" value="sdigi.contig570.g9048.t1"/>
    <property type="gene ID" value="sdigi.contig570.g9048"/>
</dbReference>
<protein>
    <recommendedName>
        <fullName evidence="3">Jumonji domain-containing protein 4</fullName>
    </recommendedName>
</protein>
<comment type="similarity">
    <text evidence="1">Belongs to the JMJD6 family.</text>
</comment>
<dbReference type="GO" id="GO:0045905">
    <property type="term" value="P:positive regulation of translational termination"/>
    <property type="evidence" value="ECO:0007669"/>
    <property type="project" value="TreeGrafter"/>
</dbReference>
<dbReference type="PANTHER" id="PTHR12480:SF6">
    <property type="entry name" value="2-OXOGLUTARATE AND IRON-DEPENDENT OXYGENASE JMJD4"/>
    <property type="match status" value="1"/>
</dbReference>
<dbReference type="Pfam" id="PF02373">
    <property type="entry name" value="JmjC"/>
    <property type="match status" value="1"/>
</dbReference>
<organism evidence="5 6">
    <name type="scientific">Setaria digitata</name>
    <dbReference type="NCBI Taxonomy" id="48799"/>
    <lineage>
        <taxon>Eukaryota</taxon>
        <taxon>Metazoa</taxon>
        <taxon>Ecdysozoa</taxon>
        <taxon>Nematoda</taxon>
        <taxon>Chromadorea</taxon>
        <taxon>Rhabditida</taxon>
        <taxon>Spirurina</taxon>
        <taxon>Spiruromorpha</taxon>
        <taxon>Filarioidea</taxon>
        <taxon>Setariidae</taxon>
        <taxon>Setaria</taxon>
    </lineage>
</organism>
<dbReference type="Proteomes" id="UP000887581">
    <property type="component" value="Unplaced"/>
</dbReference>
<dbReference type="PANTHER" id="PTHR12480">
    <property type="entry name" value="ARGININE DEMETHYLASE AND LYSYL-HYDROXYLASE JMJD"/>
    <property type="match status" value="1"/>
</dbReference>
<dbReference type="SUPFAM" id="SSF51197">
    <property type="entry name" value="Clavaminate synthase-like"/>
    <property type="match status" value="1"/>
</dbReference>
<evidence type="ECO:0000256" key="3">
    <source>
        <dbReference type="ARBA" id="ARBA00082904"/>
    </source>
</evidence>
<evidence type="ECO:0000256" key="2">
    <source>
        <dbReference type="ARBA" id="ARBA00047762"/>
    </source>
</evidence>
<dbReference type="PROSITE" id="PS51184">
    <property type="entry name" value="JMJC"/>
    <property type="match status" value="1"/>
</dbReference>
<dbReference type="Gene3D" id="2.60.120.650">
    <property type="entry name" value="Cupin"/>
    <property type="match status" value="1"/>
</dbReference>
<name>A0A915PY13_9BILA</name>
<keyword evidence="5" id="KW-1185">Reference proteome</keyword>
<reference evidence="6" key="1">
    <citation type="submission" date="2022-11" db="UniProtKB">
        <authorList>
            <consortium name="WormBaseParasite"/>
        </authorList>
    </citation>
    <scope>IDENTIFICATION</scope>
</reference>
<comment type="catalytic activity">
    <reaction evidence="2">
        <text>L-lysyl-[protein] + 2-oxoglutarate + O2 = 4-hydroxy-L-lysyl-[protein] + succinate + CO2</text>
        <dbReference type="Rhea" id="RHEA:57156"/>
        <dbReference type="Rhea" id="RHEA-COMP:9752"/>
        <dbReference type="Rhea" id="RHEA-COMP:15084"/>
        <dbReference type="ChEBI" id="CHEBI:15379"/>
        <dbReference type="ChEBI" id="CHEBI:16526"/>
        <dbReference type="ChEBI" id="CHEBI:16810"/>
        <dbReference type="ChEBI" id="CHEBI:29969"/>
        <dbReference type="ChEBI" id="CHEBI:30031"/>
        <dbReference type="ChEBI" id="CHEBI:141495"/>
    </reaction>
</comment>
<dbReference type="GO" id="GO:0005737">
    <property type="term" value="C:cytoplasm"/>
    <property type="evidence" value="ECO:0007669"/>
    <property type="project" value="TreeGrafter"/>
</dbReference>
<dbReference type="InterPro" id="IPR003347">
    <property type="entry name" value="JmjC_dom"/>
</dbReference>